<dbReference type="InterPro" id="IPR002125">
    <property type="entry name" value="CMP_dCMP_dom"/>
</dbReference>
<keyword evidence="5" id="KW-1185">Reference proteome</keyword>
<accession>A0A4R4XEM8</accession>
<dbReference type="Gene3D" id="3.40.140.10">
    <property type="entry name" value="Cytidine Deaminase, domain 2"/>
    <property type="match status" value="1"/>
</dbReference>
<dbReference type="AlphaFoldDB" id="A0A4R4XEM8"/>
<keyword evidence="2" id="KW-0862">Zinc</keyword>
<dbReference type="CDD" id="cd01285">
    <property type="entry name" value="nucleoside_deaminase"/>
    <property type="match status" value="1"/>
</dbReference>
<dbReference type="PANTHER" id="PTHR11079">
    <property type="entry name" value="CYTOSINE DEAMINASE FAMILY MEMBER"/>
    <property type="match status" value="1"/>
</dbReference>
<dbReference type="SUPFAM" id="SSF53927">
    <property type="entry name" value="Cytidine deaminase-like"/>
    <property type="match status" value="1"/>
</dbReference>
<protein>
    <submittedName>
        <fullName evidence="4">Nucleoside deaminase</fullName>
    </submittedName>
</protein>
<dbReference type="PROSITE" id="PS51747">
    <property type="entry name" value="CYT_DCMP_DEAMINASES_2"/>
    <property type="match status" value="1"/>
</dbReference>
<dbReference type="PROSITE" id="PS00903">
    <property type="entry name" value="CYT_DCMP_DEAMINASES_1"/>
    <property type="match status" value="1"/>
</dbReference>
<dbReference type="RefSeq" id="WP_132316663.1">
    <property type="nucleotide sequence ID" value="NZ_SMKR01000013.1"/>
</dbReference>
<dbReference type="InterPro" id="IPR016193">
    <property type="entry name" value="Cytidine_deaminase-like"/>
</dbReference>
<dbReference type="EMBL" id="SMKR01000013">
    <property type="protein sequence ID" value="TDD29203.1"/>
    <property type="molecule type" value="Genomic_DNA"/>
</dbReference>
<reference evidence="4 5" key="1">
    <citation type="submission" date="2019-02" db="EMBL/GenBank/DDBJ databases">
        <title>Draft genome sequences of novel Actinobacteria.</title>
        <authorList>
            <person name="Sahin N."/>
            <person name="Ay H."/>
            <person name="Saygin H."/>
        </authorList>
    </citation>
    <scope>NUCLEOTIDE SEQUENCE [LARGE SCALE GENOMIC DNA]</scope>
    <source>
        <strain evidence="4 5">16K104</strain>
    </source>
</reference>
<proteinExistence type="predicted"/>
<keyword evidence="1" id="KW-0479">Metal-binding</keyword>
<dbReference type="InterPro" id="IPR016192">
    <property type="entry name" value="APOBEC/CMP_deaminase_Zn-bd"/>
</dbReference>
<name>A0A4R4XEM8_9ACTN</name>
<dbReference type="Proteomes" id="UP000295172">
    <property type="component" value="Unassembled WGS sequence"/>
</dbReference>
<dbReference type="PANTHER" id="PTHR11079:SF179">
    <property type="entry name" value="TRNA(ADENINE(34)) DEAMINASE, CHLOROPLASTIC"/>
    <property type="match status" value="1"/>
</dbReference>
<dbReference type="OrthoDB" id="9802676at2"/>
<organism evidence="4 5">
    <name type="scientific">Kribbella turkmenica</name>
    <dbReference type="NCBI Taxonomy" id="2530375"/>
    <lineage>
        <taxon>Bacteria</taxon>
        <taxon>Bacillati</taxon>
        <taxon>Actinomycetota</taxon>
        <taxon>Actinomycetes</taxon>
        <taxon>Propionibacteriales</taxon>
        <taxon>Kribbellaceae</taxon>
        <taxon>Kribbella</taxon>
    </lineage>
</organism>
<comment type="caution">
    <text evidence="4">The sequence shown here is derived from an EMBL/GenBank/DDBJ whole genome shotgun (WGS) entry which is preliminary data.</text>
</comment>
<dbReference type="Pfam" id="PF00383">
    <property type="entry name" value="dCMP_cyt_deam_1"/>
    <property type="match status" value="1"/>
</dbReference>
<sequence length="165" mass="17558">MSEQITAVDLKLLGEAIEVAGEAGARGDYPFGCVLADSEGTVIGRFGNSCFTSGDPTAHAEVGLMRDLGMQALGPVDLSKCTVYVNAEPCPMCAATMYFGGVRRIIFALGDERCRQITSRQPDAPHIEMEVRDLLGKAVQPVVILGPALEDEAAKVVDRYINGPN</sequence>
<evidence type="ECO:0000313" key="4">
    <source>
        <dbReference type="EMBL" id="TDD29203.1"/>
    </source>
</evidence>
<evidence type="ECO:0000313" key="5">
    <source>
        <dbReference type="Proteomes" id="UP000295172"/>
    </source>
</evidence>
<evidence type="ECO:0000259" key="3">
    <source>
        <dbReference type="PROSITE" id="PS51747"/>
    </source>
</evidence>
<dbReference type="GO" id="GO:0008270">
    <property type="term" value="F:zinc ion binding"/>
    <property type="evidence" value="ECO:0007669"/>
    <property type="project" value="InterPro"/>
</dbReference>
<feature type="domain" description="CMP/dCMP-type deaminase" evidence="3">
    <location>
        <begin position="7"/>
        <end position="142"/>
    </location>
</feature>
<evidence type="ECO:0000256" key="2">
    <source>
        <dbReference type="ARBA" id="ARBA00022833"/>
    </source>
</evidence>
<gene>
    <name evidence="4" type="ORF">E1218_04870</name>
</gene>
<evidence type="ECO:0000256" key="1">
    <source>
        <dbReference type="ARBA" id="ARBA00022723"/>
    </source>
</evidence>
<dbReference type="GO" id="GO:0016787">
    <property type="term" value="F:hydrolase activity"/>
    <property type="evidence" value="ECO:0007669"/>
    <property type="project" value="InterPro"/>
</dbReference>